<dbReference type="KEGG" id="svp:Pan189_13190"/>
<feature type="transmembrane region" description="Helical" evidence="8">
    <location>
        <begin position="22"/>
        <end position="41"/>
    </location>
</feature>
<protein>
    <submittedName>
        <fullName evidence="10">Motility protein B</fullName>
    </submittedName>
</protein>
<dbReference type="OrthoDB" id="9815217at2"/>
<comment type="subcellular location">
    <subcellularLocation>
        <location evidence="1">Cell membrane</location>
        <topology evidence="1">Single-pass membrane protein</topology>
    </subcellularLocation>
</comment>
<dbReference type="Gene3D" id="3.30.1330.60">
    <property type="entry name" value="OmpA-like domain"/>
    <property type="match status" value="1"/>
</dbReference>
<evidence type="ECO:0000256" key="7">
    <source>
        <dbReference type="PROSITE-ProRule" id="PRU00473"/>
    </source>
</evidence>
<organism evidence="10 11">
    <name type="scientific">Stratiformator vulcanicus</name>
    <dbReference type="NCBI Taxonomy" id="2527980"/>
    <lineage>
        <taxon>Bacteria</taxon>
        <taxon>Pseudomonadati</taxon>
        <taxon>Planctomycetota</taxon>
        <taxon>Planctomycetia</taxon>
        <taxon>Planctomycetales</taxon>
        <taxon>Planctomycetaceae</taxon>
        <taxon>Stratiformator</taxon>
    </lineage>
</organism>
<dbReference type="GO" id="GO:0005886">
    <property type="term" value="C:plasma membrane"/>
    <property type="evidence" value="ECO:0007669"/>
    <property type="project" value="UniProtKB-SubCell"/>
</dbReference>
<dbReference type="EMBL" id="CP036268">
    <property type="protein sequence ID" value="QDT36955.1"/>
    <property type="molecule type" value="Genomic_DNA"/>
</dbReference>
<dbReference type="InterPro" id="IPR050330">
    <property type="entry name" value="Bact_OuterMem_StrucFunc"/>
</dbReference>
<evidence type="ECO:0000256" key="8">
    <source>
        <dbReference type="SAM" id="Phobius"/>
    </source>
</evidence>
<dbReference type="Proteomes" id="UP000317318">
    <property type="component" value="Chromosome"/>
</dbReference>
<dbReference type="PANTHER" id="PTHR30329">
    <property type="entry name" value="STATOR ELEMENT OF FLAGELLAR MOTOR COMPLEX"/>
    <property type="match status" value="1"/>
</dbReference>
<evidence type="ECO:0000256" key="2">
    <source>
        <dbReference type="ARBA" id="ARBA00008914"/>
    </source>
</evidence>
<comment type="similarity">
    <text evidence="2">Belongs to the MotB family.</text>
</comment>
<evidence type="ECO:0000256" key="1">
    <source>
        <dbReference type="ARBA" id="ARBA00004162"/>
    </source>
</evidence>
<gene>
    <name evidence="10" type="primary">motB_1</name>
    <name evidence="10" type="ORF">Pan189_13190</name>
</gene>
<evidence type="ECO:0000256" key="6">
    <source>
        <dbReference type="ARBA" id="ARBA00023136"/>
    </source>
</evidence>
<dbReference type="SUPFAM" id="SSF103088">
    <property type="entry name" value="OmpA-like"/>
    <property type="match status" value="1"/>
</dbReference>
<dbReference type="PANTHER" id="PTHR30329:SF21">
    <property type="entry name" value="LIPOPROTEIN YIAD-RELATED"/>
    <property type="match status" value="1"/>
</dbReference>
<sequence>MAEPDDDAPPGVPEWVVTYGDMMSLLLTFFIMLVSLSEVAADKKYRAIIESLHKQFGYPSAQPSAPGNYFPGNSFEERLPTLGSHLNDTNGNAGIRRPAVDGLDIRVYRSREGNPVPIGKPVVFPVGDESIPLDQRATIDEIAEVLAGKPNKVEIRGYAPQREDDPLPTTHLRVAYARARNVAARLEEQGIRRNRLRIVSLTELRTDEVEAAHEDDRVDVVSLDAFSGDFVGPRDR</sequence>
<reference evidence="10 11" key="1">
    <citation type="submission" date="2019-02" db="EMBL/GenBank/DDBJ databases">
        <title>Deep-cultivation of Planctomycetes and their phenomic and genomic characterization uncovers novel biology.</title>
        <authorList>
            <person name="Wiegand S."/>
            <person name="Jogler M."/>
            <person name="Boedeker C."/>
            <person name="Pinto D."/>
            <person name="Vollmers J."/>
            <person name="Rivas-Marin E."/>
            <person name="Kohn T."/>
            <person name="Peeters S.H."/>
            <person name="Heuer A."/>
            <person name="Rast P."/>
            <person name="Oberbeckmann S."/>
            <person name="Bunk B."/>
            <person name="Jeske O."/>
            <person name="Meyerdierks A."/>
            <person name="Storesund J.E."/>
            <person name="Kallscheuer N."/>
            <person name="Luecker S."/>
            <person name="Lage O.M."/>
            <person name="Pohl T."/>
            <person name="Merkel B.J."/>
            <person name="Hornburger P."/>
            <person name="Mueller R.-W."/>
            <person name="Bruemmer F."/>
            <person name="Labrenz M."/>
            <person name="Spormann A.M."/>
            <person name="Op den Camp H."/>
            <person name="Overmann J."/>
            <person name="Amann R."/>
            <person name="Jetten M.S.M."/>
            <person name="Mascher T."/>
            <person name="Medema M.H."/>
            <person name="Devos D.P."/>
            <person name="Kaster A.-K."/>
            <person name="Ovreas L."/>
            <person name="Rohde M."/>
            <person name="Galperin M.Y."/>
            <person name="Jogler C."/>
        </authorList>
    </citation>
    <scope>NUCLEOTIDE SEQUENCE [LARGE SCALE GENOMIC DNA]</scope>
    <source>
        <strain evidence="10 11">Pan189</strain>
    </source>
</reference>
<evidence type="ECO:0000256" key="3">
    <source>
        <dbReference type="ARBA" id="ARBA00022475"/>
    </source>
</evidence>
<evidence type="ECO:0000259" key="9">
    <source>
        <dbReference type="PROSITE" id="PS51123"/>
    </source>
</evidence>
<name>A0A517QZ81_9PLAN</name>
<evidence type="ECO:0000256" key="4">
    <source>
        <dbReference type="ARBA" id="ARBA00022692"/>
    </source>
</evidence>
<feature type="domain" description="OmpA-like" evidence="9">
    <location>
        <begin position="111"/>
        <end position="236"/>
    </location>
</feature>
<keyword evidence="11" id="KW-1185">Reference proteome</keyword>
<keyword evidence="3" id="KW-1003">Cell membrane</keyword>
<dbReference type="Pfam" id="PF13677">
    <property type="entry name" value="MotB_plug"/>
    <property type="match status" value="1"/>
</dbReference>
<dbReference type="InterPro" id="IPR025713">
    <property type="entry name" value="MotB-like_N_dom"/>
</dbReference>
<proteinExistence type="inferred from homology"/>
<dbReference type="PROSITE" id="PS51123">
    <property type="entry name" value="OMPA_2"/>
    <property type="match status" value="1"/>
</dbReference>
<dbReference type="InterPro" id="IPR036737">
    <property type="entry name" value="OmpA-like_sf"/>
</dbReference>
<dbReference type="RefSeq" id="WP_145363112.1">
    <property type="nucleotide sequence ID" value="NZ_CP036268.1"/>
</dbReference>
<dbReference type="Pfam" id="PF00691">
    <property type="entry name" value="OmpA"/>
    <property type="match status" value="1"/>
</dbReference>
<keyword evidence="5 8" id="KW-1133">Transmembrane helix</keyword>
<keyword evidence="6 7" id="KW-0472">Membrane</keyword>
<dbReference type="InterPro" id="IPR006665">
    <property type="entry name" value="OmpA-like"/>
</dbReference>
<evidence type="ECO:0000313" key="11">
    <source>
        <dbReference type="Proteomes" id="UP000317318"/>
    </source>
</evidence>
<evidence type="ECO:0000313" key="10">
    <source>
        <dbReference type="EMBL" id="QDT36955.1"/>
    </source>
</evidence>
<keyword evidence="4 8" id="KW-0812">Transmembrane</keyword>
<dbReference type="AlphaFoldDB" id="A0A517QZ81"/>
<evidence type="ECO:0000256" key="5">
    <source>
        <dbReference type="ARBA" id="ARBA00022989"/>
    </source>
</evidence>
<accession>A0A517QZ81</accession>